<evidence type="ECO:0008006" key="4">
    <source>
        <dbReference type="Google" id="ProtNLM"/>
    </source>
</evidence>
<organism evidence="2 3">
    <name type="scientific">Amanita thiersii Skay4041</name>
    <dbReference type="NCBI Taxonomy" id="703135"/>
    <lineage>
        <taxon>Eukaryota</taxon>
        <taxon>Fungi</taxon>
        <taxon>Dikarya</taxon>
        <taxon>Basidiomycota</taxon>
        <taxon>Agaricomycotina</taxon>
        <taxon>Agaricomycetes</taxon>
        <taxon>Agaricomycetidae</taxon>
        <taxon>Agaricales</taxon>
        <taxon>Pluteineae</taxon>
        <taxon>Amanitaceae</taxon>
        <taxon>Amanita</taxon>
    </lineage>
</organism>
<gene>
    <name evidence="2" type="ORF">AMATHDRAFT_5642</name>
</gene>
<accession>A0A2A9NLR0</accession>
<sequence>MAPPASTSRQASKESLKEQQYHHFIPRFILRRFRIPVGEGSKKGKGKKKHFKQQDHVHYFDFETCRLEERPVGRVYGVMNLYKDAKNIENAYHLEEMLARLESSVGVVIKKIHDALEQEVHEIKMERKEIEGLRKFLFVMQYREAALSGTYYDENHPELAEIGGGSKGYKSWVERVKEEKELEKPIDIWLYFLEYFLNTPHHAIMARAVEAMKRRGASPLPLPNSEEDEALEDFPAVDYMGLTGTFYLGILEAADGCEFVLCSNSFGIWEGTFAGVPCMHRLFVISPRVVLLLRKNEFRPDDQMSSELLGLVNSSFMEINMPSPVVEYKAAGDLTDDAFVAYKLSDAAQHDLFNFSITKLTKEQTENVNLVTMVNVIDGGAVTFRSKDAMIGMLQRYRDLDWRPGDEQVQKHDVKYASLESQLLQATVRTGKGMQSVLDGIISGEIECESEYDRAYKVYKSASREEAGGQYILDTADLLIAHFTTGIAMFFMEIPDSPDNELVKTLPKSKSAKVMTGMKDLISSLEVDRWHDPAVSGIFYDAAIVGSLEWLVKNGKGLLDVMFPEDIQLVVGKSGVLNEALGSSLPAELGQLDVGDADMDTKEMGDSSQNSVGYATMEIPAMEAYRDMKDLISSARVLEDAPEVLRSHPHFEPGPSGVRDANVAVDVDTNKAGNSSDRSVHGASVELPATGIHSNKEERVDQAIRDEPELPVAGAQDIMYVQTEGVATTGVPVSVPCCNEDTEQLGTRENRVAEQSEGVVEPDSESSVSLGNSSEGPVIPQPSPDTATASASGSTGNASDNDETAQQEVQVQDEPNRSLLVRLYHGFGFLGGLFAT</sequence>
<dbReference type="Proteomes" id="UP000242287">
    <property type="component" value="Unassembled WGS sequence"/>
</dbReference>
<dbReference type="EMBL" id="KZ302056">
    <property type="protein sequence ID" value="PFH48613.1"/>
    <property type="molecule type" value="Genomic_DNA"/>
</dbReference>
<dbReference type="OrthoDB" id="5340163at2759"/>
<dbReference type="InterPro" id="IPR025332">
    <property type="entry name" value="DUF4238"/>
</dbReference>
<protein>
    <recommendedName>
        <fullName evidence="4">DUF4238 domain-containing protein</fullName>
    </recommendedName>
</protein>
<dbReference type="Pfam" id="PF14022">
    <property type="entry name" value="DUF4238"/>
    <property type="match status" value="1"/>
</dbReference>
<reference evidence="2 3" key="1">
    <citation type="submission" date="2014-02" db="EMBL/GenBank/DDBJ databases">
        <title>Transposable element dynamics among asymbiotic and ectomycorrhizal Amanita fungi.</title>
        <authorList>
            <consortium name="DOE Joint Genome Institute"/>
            <person name="Hess J."/>
            <person name="Skrede I."/>
            <person name="Wolfe B."/>
            <person name="LaButti K."/>
            <person name="Ohm R.A."/>
            <person name="Grigoriev I.V."/>
            <person name="Pringle A."/>
        </authorList>
    </citation>
    <scope>NUCLEOTIDE SEQUENCE [LARGE SCALE GENOMIC DNA]</scope>
    <source>
        <strain evidence="2 3">SKay4041</strain>
    </source>
</reference>
<keyword evidence="3" id="KW-1185">Reference proteome</keyword>
<dbReference type="AlphaFoldDB" id="A0A2A9NLR0"/>
<evidence type="ECO:0000313" key="2">
    <source>
        <dbReference type="EMBL" id="PFH48613.1"/>
    </source>
</evidence>
<feature type="compositionally biased region" description="Low complexity" evidence="1">
    <location>
        <begin position="784"/>
        <end position="799"/>
    </location>
</feature>
<proteinExistence type="predicted"/>
<dbReference type="STRING" id="703135.A0A2A9NLR0"/>
<evidence type="ECO:0000313" key="3">
    <source>
        <dbReference type="Proteomes" id="UP000242287"/>
    </source>
</evidence>
<name>A0A2A9NLR0_9AGAR</name>
<evidence type="ECO:0000256" key="1">
    <source>
        <dbReference type="SAM" id="MobiDB-lite"/>
    </source>
</evidence>
<feature type="region of interest" description="Disordered" evidence="1">
    <location>
        <begin position="669"/>
        <end position="699"/>
    </location>
</feature>
<feature type="region of interest" description="Disordered" evidence="1">
    <location>
        <begin position="731"/>
        <end position="815"/>
    </location>
</feature>
<feature type="compositionally biased region" description="Low complexity" evidence="1">
    <location>
        <begin position="765"/>
        <end position="776"/>
    </location>
</feature>